<name>A0A1D2MW84_ORCCI</name>
<dbReference type="Proteomes" id="UP000094527">
    <property type="component" value="Unassembled WGS sequence"/>
</dbReference>
<keyword evidence="2" id="KW-1185">Reference proteome</keyword>
<dbReference type="AlphaFoldDB" id="A0A1D2MW84"/>
<comment type="caution">
    <text evidence="1">The sequence shown here is derived from an EMBL/GenBank/DDBJ whole genome shotgun (WGS) entry which is preliminary data.</text>
</comment>
<organism evidence="1 2">
    <name type="scientific">Orchesella cincta</name>
    <name type="common">Springtail</name>
    <name type="synonym">Podura cincta</name>
    <dbReference type="NCBI Taxonomy" id="48709"/>
    <lineage>
        <taxon>Eukaryota</taxon>
        <taxon>Metazoa</taxon>
        <taxon>Ecdysozoa</taxon>
        <taxon>Arthropoda</taxon>
        <taxon>Hexapoda</taxon>
        <taxon>Collembola</taxon>
        <taxon>Entomobryomorpha</taxon>
        <taxon>Entomobryoidea</taxon>
        <taxon>Orchesellidae</taxon>
        <taxon>Orchesellinae</taxon>
        <taxon>Orchesella</taxon>
    </lineage>
</organism>
<gene>
    <name evidence="1" type="ORF">Ocin01_09370</name>
</gene>
<protein>
    <submittedName>
        <fullName evidence="1">Uncharacterized protein</fullName>
    </submittedName>
</protein>
<sequence>MSNFPSCLFFYRNISLKSGMISWS</sequence>
<evidence type="ECO:0000313" key="1">
    <source>
        <dbReference type="EMBL" id="ODM97317.1"/>
    </source>
</evidence>
<reference evidence="1 2" key="1">
    <citation type="journal article" date="2016" name="Genome Biol. Evol.">
        <title>Gene Family Evolution Reflects Adaptation to Soil Environmental Stressors in the Genome of the Collembolan Orchesella cincta.</title>
        <authorList>
            <person name="Faddeeva-Vakhrusheva A."/>
            <person name="Derks M.F."/>
            <person name="Anvar S.Y."/>
            <person name="Agamennone V."/>
            <person name="Suring W."/>
            <person name="Smit S."/>
            <person name="van Straalen N.M."/>
            <person name="Roelofs D."/>
        </authorList>
    </citation>
    <scope>NUCLEOTIDE SEQUENCE [LARGE SCALE GENOMIC DNA]</scope>
    <source>
        <tissue evidence="1">Mixed pool</tissue>
    </source>
</reference>
<accession>A0A1D2MW84</accession>
<evidence type="ECO:0000313" key="2">
    <source>
        <dbReference type="Proteomes" id="UP000094527"/>
    </source>
</evidence>
<proteinExistence type="predicted"/>
<dbReference type="EMBL" id="LJIJ01000455">
    <property type="protein sequence ID" value="ODM97317.1"/>
    <property type="molecule type" value="Genomic_DNA"/>
</dbReference>